<evidence type="ECO:0000259" key="7">
    <source>
        <dbReference type="SMART" id="SM00062"/>
    </source>
</evidence>
<feature type="chain" id="PRO_5038968048" evidence="6">
    <location>
        <begin position="21"/>
        <end position="287"/>
    </location>
</feature>
<comment type="caution">
    <text evidence="8">The sequence shown here is derived from an EMBL/GenBank/DDBJ whole genome shotgun (WGS) entry which is preliminary data.</text>
</comment>
<dbReference type="PANTHER" id="PTHR35936">
    <property type="entry name" value="MEMBRANE-BOUND LYTIC MUREIN TRANSGLYCOSYLASE F"/>
    <property type="match status" value="1"/>
</dbReference>
<gene>
    <name evidence="8" type="ORF">ET33_09290</name>
</gene>
<dbReference type="SMART" id="SM00062">
    <property type="entry name" value="PBPb"/>
    <property type="match status" value="1"/>
</dbReference>
<feature type="compositionally biased region" description="Low complexity" evidence="5">
    <location>
        <begin position="28"/>
        <end position="45"/>
    </location>
</feature>
<reference evidence="8 9" key="1">
    <citation type="submission" date="2014-06" db="EMBL/GenBank/DDBJ databases">
        <title>Draft genome sequence of Paenibacillus sp. MSt1.</title>
        <authorList>
            <person name="Aw Y.K."/>
            <person name="Ong K.S."/>
            <person name="Gan H.M."/>
            <person name="Lee S.M."/>
        </authorList>
    </citation>
    <scope>NUCLEOTIDE SEQUENCE [LARGE SCALE GENOMIC DNA]</scope>
    <source>
        <strain evidence="8 9">MSt1</strain>
    </source>
</reference>
<evidence type="ECO:0000256" key="3">
    <source>
        <dbReference type="ARBA" id="ARBA00022729"/>
    </source>
</evidence>
<dbReference type="GO" id="GO:0030313">
    <property type="term" value="C:cell envelope"/>
    <property type="evidence" value="ECO:0007669"/>
    <property type="project" value="UniProtKB-SubCell"/>
</dbReference>
<feature type="region of interest" description="Disordered" evidence="5">
    <location>
        <begin position="28"/>
        <end position="47"/>
    </location>
</feature>
<dbReference type="Proteomes" id="UP000028123">
    <property type="component" value="Unassembled WGS sequence"/>
</dbReference>
<accession>A0A081P192</accession>
<protein>
    <submittedName>
        <fullName evidence="8">Amino acid ABC transporter</fullName>
    </submittedName>
</protein>
<keyword evidence="3 6" id="KW-0732">Signal</keyword>
<keyword evidence="9" id="KW-1185">Reference proteome</keyword>
<dbReference type="Pfam" id="PF00497">
    <property type="entry name" value="SBP_bac_3"/>
    <property type="match status" value="1"/>
</dbReference>
<dbReference type="PROSITE" id="PS01039">
    <property type="entry name" value="SBP_BACTERIAL_3"/>
    <property type="match status" value="1"/>
</dbReference>
<dbReference type="RefSeq" id="WP_036685746.1">
    <property type="nucleotide sequence ID" value="NZ_FYEP01000011.1"/>
</dbReference>
<organism evidence="8 9">
    <name type="scientific">Paenibacillus tyrfis</name>
    <dbReference type="NCBI Taxonomy" id="1501230"/>
    <lineage>
        <taxon>Bacteria</taxon>
        <taxon>Bacillati</taxon>
        <taxon>Bacillota</taxon>
        <taxon>Bacilli</taxon>
        <taxon>Bacillales</taxon>
        <taxon>Paenibacillaceae</taxon>
        <taxon>Paenibacillus</taxon>
    </lineage>
</organism>
<feature type="signal peptide" evidence="6">
    <location>
        <begin position="1"/>
        <end position="20"/>
    </location>
</feature>
<dbReference type="PANTHER" id="PTHR35936:SF17">
    <property type="entry name" value="ARGININE-BINDING EXTRACELLULAR PROTEIN ARTP"/>
    <property type="match status" value="1"/>
</dbReference>
<dbReference type="EMBL" id="JNVM01000016">
    <property type="protein sequence ID" value="KEQ24465.1"/>
    <property type="molecule type" value="Genomic_DNA"/>
</dbReference>
<evidence type="ECO:0000313" key="9">
    <source>
        <dbReference type="Proteomes" id="UP000028123"/>
    </source>
</evidence>
<dbReference type="Gene3D" id="3.40.190.10">
    <property type="entry name" value="Periplasmic binding protein-like II"/>
    <property type="match status" value="2"/>
</dbReference>
<proteinExistence type="inferred from homology"/>
<sequence>MTKNKAIIFMLLCFTLIVSACGTKPAATTADKPATGGDAAATTPASKDSKLEQIKKAGKIVLGTSADYPPYEFHKEINKKDEIIGFDIEIAKEIAKDLGVTLEIKDMKYEGLLAALDSGNIDFILAGMTPTEERKKNVDFSKIYYTAIQRVAVRAEDKDKYKSIDDLKGKKVAGQKGATQEKIIKEQMPASELKALGKISDLMLELKNKKVEALVVEQPVAEAYLSKNKDLVLADIKLSTEDSGSAIAVKKGGSDLVEAMNKTLDRLMSAKSIDKMVAEANDQVDTQ</sequence>
<dbReference type="InterPro" id="IPR018313">
    <property type="entry name" value="SBP_3_CS"/>
</dbReference>
<evidence type="ECO:0000313" key="8">
    <source>
        <dbReference type="EMBL" id="KEQ24465.1"/>
    </source>
</evidence>
<dbReference type="PROSITE" id="PS51257">
    <property type="entry name" value="PROKAR_LIPOPROTEIN"/>
    <property type="match status" value="1"/>
</dbReference>
<evidence type="ECO:0000256" key="5">
    <source>
        <dbReference type="SAM" id="MobiDB-lite"/>
    </source>
</evidence>
<comment type="similarity">
    <text evidence="2 4">Belongs to the bacterial solute-binding protein 3 family.</text>
</comment>
<evidence type="ECO:0000256" key="6">
    <source>
        <dbReference type="SAM" id="SignalP"/>
    </source>
</evidence>
<name>A0A081P192_9BACL</name>
<dbReference type="OrthoDB" id="9774451at2"/>
<evidence type="ECO:0000256" key="1">
    <source>
        <dbReference type="ARBA" id="ARBA00004196"/>
    </source>
</evidence>
<evidence type="ECO:0000256" key="2">
    <source>
        <dbReference type="ARBA" id="ARBA00010333"/>
    </source>
</evidence>
<dbReference type="AlphaFoldDB" id="A0A081P192"/>
<evidence type="ECO:0000256" key="4">
    <source>
        <dbReference type="RuleBase" id="RU003744"/>
    </source>
</evidence>
<dbReference type="eggNOG" id="COG0834">
    <property type="taxonomic scope" value="Bacteria"/>
</dbReference>
<feature type="domain" description="Solute-binding protein family 3/N-terminal" evidence="7">
    <location>
        <begin position="59"/>
        <end position="280"/>
    </location>
</feature>
<dbReference type="SUPFAM" id="SSF53850">
    <property type="entry name" value="Periplasmic binding protein-like II"/>
    <property type="match status" value="1"/>
</dbReference>
<dbReference type="InterPro" id="IPR001638">
    <property type="entry name" value="Solute-binding_3/MltF_N"/>
</dbReference>
<comment type="subcellular location">
    <subcellularLocation>
        <location evidence="1">Cell envelope</location>
    </subcellularLocation>
</comment>